<dbReference type="Proteomes" id="UP001642360">
    <property type="component" value="Unassembled WGS sequence"/>
</dbReference>
<evidence type="ECO:0000259" key="2">
    <source>
        <dbReference type="Pfam" id="PF00889"/>
    </source>
</evidence>
<dbReference type="Gene3D" id="3.30.479.20">
    <property type="entry name" value="Elongation factor Ts, dimerisation domain"/>
    <property type="match status" value="1"/>
</dbReference>
<dbReference type="Gene3D" id="1.10.286.20">
    <property type="match status" value="1"/>
</dbReference>
<proteinExistence type="predicted"/>
<dbReference type="Pfam" id="PF00889">
    <property type="entry name" value="EF_TS"/>
    <property type="match status" value="1"/>
</dbReference>
<keyword evidence="4" id="KW-1185">Reference proteome</keyword>
<dbReference type="EMBL" id="CAUOFW020004708">
    <property type="protein sequence ID" value="CAK9166863.1"/>
    <property type="molecule type" value="Genomic_DNA"/>
</dbReference>
<evidence type="ECO:0000313" key="4">
    <source>
        <dbReference type="Proteomes" id="UP001642360"/>
    </source>
</evidence>
<sequence length="175" mass="19380">MKQKIKKLDEKVDKDSIKITEIRKECEKSTNLIPQLEEDIPKLQKLFLDEEKVLEEIKENSKGVGRVAAILSLEVEDQNASLDALQRVGSELAMHVVAAKPLFMSKDLVSSDAIENEREILKSQSRCNFDFSASGVLPIAGRLLLQQDQSLLPTLGKKFVLKGGTKTGLVFDDGG</sequence>
<gene>
    <name evidence="3" type="ORF">ILEXP_LOCUS36102</name>
</gene>
<name>A0ABC8TC46_9AQUA</name>
<accession>A0ABC8TC46</accession>
<evidence type="ECO:0000313" key="3">
    <source>
        <dbReference type="EMBL" id="CAK9166863.1"/>
    </source>
</evidence>
<protein>
    <recommendedName>
        <fullName evidence="2">Translation elongation factor EFTs/EF1B dimerisation domain-containing protein</fullName>
    </recommendedName>
</protein>
<reference evidence="3 4" key="1">
    <citation type="submission" date="2024-02" db="EMBL/GenBank/DDBJ databases">
        <authorList>
            <person name="Vignale AGUSTIN F."/>
            <person name="Sosa J E."/>
            <person name="Modenutti C."/>
        </authorList>
    </citation>
    <scope>NUCLEOTIDE SEQUENCE [LARGE SCALE GENOMIC DNA]</scope>
</reference>
<feature type="coiled-coil region" evidence="1">
    <location>
        <begin position="5"/>
        <end position="39"/>
    </location>
</feature>
<comment type="caution">
    <text evidence="3">The sequence shown here is derived from an EMBL/GenBank/DDBJ whole genome shotgun (WGS) entry which is preliminary data.</text>
</comment>
<dbReference type="SUPFAM" id="SSF54713">
    <property type="entry name" value="Elongation factor Ts (EF-Ts), dimerisation domain"/>
    <property type="match status" value="1"/>
</dbReference>
<feature type="domain" description="Translation elongation factor EFTs/EF1B dimerisation" evidence="2">
    <location>
        <begin position="28"/>
        <end position="126"/>
    </location>
</feature>
<organism evidence="3 4">
    <name type="scientific">Ilex paraguariensis</name>
    <name type="common">yerba mate</name>
    <dbReference type="NCBI Taxonomy" id="185542"/>
    <lineage>
        <taxon>Eukaryota</taxon>
        <taxon>Viridiplantae</taxon>
        <taxon>Streptophyta</taxon>
        <taxon>Embryophyta</taxon>
        <taxon>Tracheophyta</taxon>
        <taxon>Spermatophyta</taxon>
        <taxon>Magnoliopsida</taxon>
        <taxon>eudicotyledons</taxon>
        <taxon>Gunneridae</taxon>
        <taxon>Pentapetalae</taxon>
        <taxon>asterids</taxon>
        <taxon>campanulids</taxon>
        <taxon>Aquifoliales</taxon>
        <taxon>Aquifoliaceae</taxon>
        <taxon>Ilex</taxon>
    </lineage>
</organism>
<keyword evidence="1" id="KW-0175">Coiled coil</keyword>
<dbReference type="AlphaFoldDB" id="A0ABC8TC46"/>
<evidence type="ECO:0000256" key="1">
    <source>
        <dbReference type="SAM" id="Coils"/>
    </source>
</evidence>
<dbReference type="InterPro" id="IPR014039">
    <property type="entry name" value="Transl_elong_EFTs/EF1B_dimer"/>
</dbReference>
<dbReference type="InterPro" id="IPR036402">
    <property type="entry name" value="EF-Ts_dimer_sf"/>
</dbReference>